<accession>A0ABZ3CCG0</accession>
<feature type="compositionally biased region" description="Basic and acidic residues" evidence="1">
    <location>
        <begin position="55"/>
        <end position="87"/>
    </location>
</feature>
<name>A0ABZ3CCG0_9ACTN</name>
<proteinExistence type="predicted"/>
<dbReference type="Pfam" id="PF18970">
    <property type="entry name" value="DUF5709"/>
    <property type="match status" value="1"/>
</dbReference>
<keyword evidence="4" id="KW-1185">Reference proteome</keyword>
<organism evidence="3 4">
    <name type="scientific">Propioniciclava soli</name>
    <dbReference type="NCBI Taxonomy" id="2775081"/>
    <lineage>
        <taxon>Bacteria</taxon>
        <taxon>Bacillati</taxon>
        <taxon>Actinomycetota</taxon>
        <taxon>Actinomycetes</taxon>
        <taxon>Propionibacteriales</taxon>
        <taxon>Propionibacteriaceae</taxon>
        <taxon>Propioniciclava</taxon>
    </lineage>
</organism>
<dbReference type="RefSeq" id="WP_232548242.1">
    <property type="nucleotide sequence ID" value="NZ_CP115965.1"/>
</dbReference>
<feature type="domain" description="DUF5709" evidence="2">
    <location>
        <begin position="89"/>
        <end position="137"/>
    </location>
</feature>
<evidence type="ECO:0000313" key="4">
    <source>
        <dbReference type="Proteomes" id="UP001434337"/>
    </source>
</evidence>
<dbReference type="EMBL" id="CP115965">
    <property type="protein sequence ID" value="WZW99839.1"/>
    <property type="molecule type" value="Genomic_DNA"/>
</dbReference>
<evidence type="ECO:0000259" key="2">
    <source>
        <dbReference type="Pfam" id="PF18970"/>
    </source>
</evidence>
<sequence>MSENNGIADGFDDSLEQLQPADTLVDRGVPDVLDEGYIAPDDWSPAQGFGNTAAEMRRGETLAMRVKQEEPESSGPDDRPWNPDGESRQVGNQRAGRLVDARHGEAGVDDEKDAVAFSVGIDGGAASAEEAAMHVIDTEDDDEVQ</sequence>
<reference evidence="3 4" key="1">
    <citation type="journal article" date="2023" name="Environ Microbiome">
        <title>A coral-associated actinobacterium mitigates coral bleaching under heat stress.</title>
        <authorList>
            <person name="Li J."/>
            <person name="Zou Y."/>
            <person name="Li Q."/>
            <person name="Zhang J."/>
            <person name="Bourne D.G."/>
            <person name="Lyu Y."/>
            <person name="Liu C."/>
            <person name="Zhang S."/>
        </authorList>
    </citation>
    <scope>NUCLEOTIDE SEQUENCE [LARGE SCALE GENOMIC DNA]</scope>
    <source>
        <strain evidence="3 4">SCSIO 13291</strain>
    </source>
</reference>
<dbReference type="Proteomes" id="UP001434337">
    <property type="component" value="Chromosome"/>
</dbReference>
<gene>
    <name evidence="3" type="ORF">PCC79_06520</name>
</gene>
<dbReference type="InterPro" id="IPR043763">
    <property type="entry name" value="DUF5709"/>
</dbReference>
<feature type="compositionally biased region" description="Basic and acidic residues" evidence="1">
    <location>
        <begin position="97"/>
        <end position="106"/>
    </location>
</feature>
<evidence type="ECO:0000256" key="1">
    <source>
        <dbReference type="SAM" id="MobiDB-lite"/>
    </source>
</evidence>
<evidence type="ECO:0000313" key="3">
    <source>
        <dbReference type="EMBL" id="WZW99839.1"/>
    </source>
</evidence>
<feature type="region of interest" description="Disordered" evidence="1">
    <location>
        <begin position="1"/>
        <end position="109"/>
    </location>
</feature>
<protein>
    <submittedName>
        <fullName evidence="3">DUF5709 domain-containing protein</fullName>
    </submittedName>
</protein>